<sequence>MYFGTLTALVLAASSVVTALPPLARTVATSIKDQREFVRCIESDVERGFLARFSNDTIANEIQDFDNQTSFLAHAVEGGKVHYIASVLEHEMVILHAARSAAKAGREAPKELMPILVEIQALLHDDKILGTEAGLNRRKIPPSFPTGMVGGLVATLVGVGLFIFGI</sequence>
<keyword evidence="1" id="KW-1133">Transmembrane helix</keyword>
<evidence type="ECO:0000313" key="3">
    <source>
        <dbReference type="EMBL" id="KAF2230989.1"/>
    </source>
</evidence>
<name>A0A6A6GZB0_VIRVR</name>
<keyword evidence="4" id="KW-1185">Reference proteome</keyword>
<dbReference type="AlphaFoldDB" id="A0A6A6GZB0"/>
<gene>
    <name evidence="3" type="ORF">EV356DRAFT_317309</name>
</gene>
<evidence type="ECO:0000256" key="2">
    <source>
        <dbReference type="SAM" id="SignalP"/>
    </source>
</evidence>
<evidence type="ECO:0000256" key="1">
    <source>
        <dbReference type="SAM" id="Phobius"/>
    </source>
</evidence>
<dbReference type="EMBL" id="ML991833">
    <property type="protein sequence ID" value="KAF2230989.1"/>
    <property type="molecule type" value="Genomic_DNA"/>
</dbReference>
<feature type="chain" id="PRO_5025381591" evidence="2">
    <location>
        <begin position="20"/>
        <end position="166"/>
    </location>
</feature>
<accession>A0A6A6GZB0</accession>
<protein>
    <submittedName>
        <fullName evidence="3">Uncharacterized protein</fullName>
    </submittedName>
</protein>
<keyword evidence="2" id="KW-0732">Signal</keyword>
<reference evidence="3" key="1">
    <citation type="journal article" date="2020" name="Stud. Mycol.">
        <title>101 Dothideomycetes genomes: a test case for predicting lifestyles and emergence of pathogens.</title>
        <authorList>
            <person name="Haridas S."/>
            <person name="Albert R."/>
            <person name="Binder M."/>
            <person name="Bloem J."/>
            <person name="Labutti K."/>
            <person name="Salamov A."/>
            <person name="Andreopoulos B."/>
            <person name="Baker S."/>
            <person name="Barry K."/>
            <person name="Bills G."/>
            <person name="Bluhm B."/>
            <person name="Cannon C."/>
            <person name="Castanera R."/>
            <person name="Culley D."/>
            <person name="Daum C."/>
            <person name="Ezra D."/>
            <person name="Gonzalez J."/>
            <person name="Henrissat B."/>
            <person name="Kuo A."/>
            <person name="Liang C."/>
            <person name="Lipzen A."/>
            <person name="Lutzoni F."/>
            <person name="Magnuson J."/>
            <person name="Mondo S."/>
            <person name="Nolan M."/>
            <person name="Ohm R."/>
            <person name="Pangilinan J."/>
            <person name="Park H.-J."/>
            <person name="Ramirez L."/>
            <person name="Alfaro M."/>
            <person name="Sun H."/>
            <person name="Tritt A."/>
            <person name="Yoshinaga Y."/>
            <person name="Zwiers L.-H."/>
            <person name="Turgeon B."/>
            <person name="Goodwin S."/>
            <person name="Spatafora J."/>
            <person name="Crous P."/>
            <person name="Grigoriev I."/>
        </authorList>
    </citation>
    <scope>NUCLEOTIDE SEQUENCE</scope>
    <source>
        <strain evidence="3">Tuck. ex Michener</strain>
    </source>
</reference>
<dbReference type="Proteomes" id="UP000800092">
    <property type="component" value="Unassembled WGS sequence"/>
</dbReference>
<feature type="transmembrane region" description="Helical" evidence="1">
    <location>
        <begin position="144"/>
        <end position="164"/>
    </location>
</feature>
<evidence type="ECO:0000313" key="4">
    <source>
        <dbReference type="Proteomes" id="UP000800092"/>
    </source>
</evidence>
<organism evidence="3 4">
    <name type="scientific">Viridothelium virens</name>
    <name type="common">Speckled blister lichen</name>
    <name type="synonym">Trypethelium virens</name>
    <dbReference type="NCBI Taxonomy" id="1048519"/>
    <lineage>
        <taxon>Eukaryota</taxon>
        <taxon>Fungi</taxon>
        <taxon>Dikarya</taxon>
        <taxon>Ascomycota</taxon>
        <taxon>Pezizomycotina</taxon>
        <taxon>Dothideomycetes</taxon>
        <taxon>Dothideomycetes incertae sedis</taxon>
        <taxon>Trypetheliales</taxon>
        <taxon>Trypetheliaceae</taxon>
        <taxon>Viridothelium</taxon>
    </lineage>
</organism>
<keyword evidence="1" id="KW-0812">Transmembrane</keyword>
<keyword evidence="1" id="KW-0472">Membrane</keyword>
<proteinExistence type="predicted"/>
<feature type="signal peptide" evidence="2">
    <location>
        <begin position="1"/>
        <end position="19"/>
    </location>
</feature>